<evidence type="ECO:0000256" key="4">
    <source>
        <dbReference type="ARBA" id="ARBA00022723"/>
    </source>
</evidence>
<keyword evidence="5 9" id="KW-0560">Oxidoreductase</keyword>
<evidence type="ECO:0000313" key="11">
    <source>
        <dbReference type="Proteomes" id="UP001150904"/>
    </source>
</evidence>
<dbReference type="InterPro" id="IPR050121">
    <property type="entry name" value="Cytochrome_P450_monoxygenase"/>
</dbReference>
<dbReference type="PANTHER" id="PTHR24305">
    <property type="entry name" value="CYTOCHROME P450"/>
    <property type="match status" value="1"/>
</dbReference>
<comment type="similarity">
    <text evidence="2 9">Belongs to the cytochrome P450 family.</text>
</comment>
<keyword evidence="11" id="KW-1185">Reference proteome</keyword>
<dbReference type="InterPro" id="IPR002401">
    <property type="entry name" value="Cyt_P450_E_grp-I"/>
</dbReference>
<dbReference type="SUPFAM" id="SSF48264">
    <property type="entry name" value="Cytochrome P450"/>
    <property type="match status" value="1"/>
</dbReference>
<evidence type="ECO:0000256" key="3">
    <source>
        <dbReference type="ARBA" id="ARBA00022617"/>
    </source>
</evidence>
<keyword evidence="7 9" id="KW-0503">Monooxygenase</keyword>
<protein>
    <submittedName>
        <fullName evidence="10">Cytochrome P450</fullName>
    </submittedName>
</protein>
<dbReference type="InterPro" id="IPR017972">
    <property type="entry name" value="Cyt_P450_CS"/>
</dbReference>
<dbReference type="PRINTS" id="PR00385">
    <property type="entry name" value="P450"/>
</dbReference>
<dbReference type="GO" id="GO:0043386">
    <property type="term" value="P:mycotoxin biosynthetic process"/>
    <property type="evidence" value="ECO:0007669"/>
    <property type="project" value="UniProtKB-ARBA"/>
</dbReference>
<gene>
    <name evidence="10" type="ORF">N7498_003609</name>
</gene>
<dbReference type="InterPro" id="IPR036396">
    <property type="entry name" value="Cyt_P450_sf"/>
</dbReference>
<keyword evidence="6 8" id="KW-0408">Iron</keyword>
<accession>A0A9W9N2G4</accession>
<dbReference type="Pfam" id="PF00067">
    <property type="entry name" value="p450"/>
    <property type="match status" value="1"/>
</dbReference>
<dbReference type="AlphaFoldDB" id="A0A9W9N2G4"/>
<dbReference type="GeneID" id="83177972"/>
<proteinExistence type="inferred from homology"/>
<dbReference type="PRINTS" id="PR00463">
    <property type="entry name" value="EP450I"/>
</dbReference>
<reference evidence="10" key="2">
    <citation type="journal article" date="2023" name="IMA Fungus">
        <title>Comparative genomic study of the Penicillium genus elucidates a diverse pangenome and 15 lateral gene transfer events.</title>
        <authorList>
            <person name="Petersen C."/>
            <person name="Sorensen T."/>
            <person name="Nielsen M.R."/>
            <person name="Sondergaard T.E."/>
            <person name="Sorensen J.L."/>
            <person name="Fitzpatrick D.A."/>
            <person name="Frisvad J.C."/>
            <person name="Nielsen K.L."/>
        </authorList>
    </citation>
    <scope>NUCLEOTIDE SEQUENCE</scope>
    <source>
        <strain evidence="10">IBT 15544</strain>
    </source>
</reference>
<dbReference type="GO" id="GO:0005506">
    <property type="term" value="F:iron ion binding"/>
    <property type="evidence" value="ECO:0007669"/>
    <property type="project" value="InterPro"/>
</dbReference>
<evidence type="ECO:0000256" key="2">
    <source>
        <dbReference type="ARBA" id="ARBA00010617"/>
    </source>
</evidence>
<dbReference type="GO" id="GO:0016705">
    <property type="term" value="F:oxidoreductase activity, acting on paired donors, with incorporation or reduction of molecular oxygen"/>
    <property type="evidence" value="ECO:0007669"/>
    <property type="project" value="InterPro"/>
</dbReference>
<dbReference type="EMBL" id="JAPQKR010000008">
    <property type="protein sequence ID" value="KAJ5211963.1"/>
    <property type="molecule type" value="Genomic_DNA"/>
</dbReference>
<evidence type="ECO:0000256" key="7">
    <source>
        <dbReference type="ARBA" id="ARBA00023033"/>
    </source>
</evidence>
<dbReference type="OrthoDB" id="3934656at2759"/>
<comment type="cofactor">
    <cofactor evidence="1 8">
        <name>heme</name>
        <dbReference type="ChEBI" id="CHEBI:30413"/>
    </cofactor>
</comment>
<organism evidence="10 11">
    <name type="scientific">Penicillium cinerascens</name>
    <dbReference type="NCBI Taxonomy" id="70096"/>
    <lineage>
        <taxon>Eukaryota</taxon>
        <taxon>Fungi</taxon>
        <taxon>Dikarya</taxon>
        <taxon>Ascomycota</taxon>
        <taxon>Pezizomycotina</taxon>
        <taxon>Eurotiomycetes</taxon>
        <taxon>Eurotiomycetidae</taxon>
        <taxon>Eurotiales</taxon>
        <taxon>Aspergillaceae</taxon>
        <taxon>Penicillium</taxon>
    </lineage>
</organism>
<keyword evidence="3 8" id="KW-0349">Heme</keyword>
<dbReference type="PANTHER" id="PTHR24305:SF232">
    <property type="entry name" value="P450, PUTATIVE (EUROFUNG)-RELATED"/>
    <property type="match status" value="1"/>
</dbReference>
<evidence type="ECO:0000313" key="10">
    <source>
        <dbReference type="EMBL" id="KAJ5211963.1"/>
    </source>
</evidence>
<name>A0A9W9N2G4_9EURO</name>
<reference evidence="10" key="1">
    <citation type="submission" date="2022-12" db="EMBL/GenBank/DDBJ databases">
        <authorList>
            <person name="Petersen C."/>
        </authorList>
    </citation>
    <scope>NUCLEOTIDE SEQUENCE</scope>
    <source>
        <strain evidence="10">IBT 15544</strain>
    </source>
</reference>
<evidence type="ECO:0000256" key="1">
    <source>
        <dbReference type="ARBA" id="ARBA00001971"/>
    </source>
</evidence>
<evidence type="ECO:0000256" key="8">
    <source>
        <dbReference type="PIRSR" id="PIRSR602401-1"/>
    </source>
</evidence>
<dbReference type="CDD" id="cd11060">
    <property type="entry name" value="CYP57A1-like"/>
    <property type="match status" value="1"/>
</dbReference>
<dbReference type="PROSITE" id="PS00086">
    <property type="entry name" value="CYTOCHROME_P450"/>
    <property type="match status" value="1"/>
</dbReference>
<comment type="caution">
    <text evidence="10">The sequence shown here is derived from an EMBL/GenBank/DDBJ whole genome shotgun (WGS) entry which is preliminary data.</text>
</comment>
<dbReference type="FunFam" id="1.10.630.10:FF:000050">
    <property type="entry name" value="Cytochrome P450 monooxygenase"/>
    <property type="match status" value="1"/>
</dbReference>
<dbReference type="GO" id="GO:0004497">
    <property type="term" value="F:monooxygenase activity"/>
    <property type="evidence" value="ECO:0007669"/>
    <property type="project" value="UniProtKB-KW"/>
</dbReference>
<dbReference type="GO" id="GO:0020037">
    <property type="term" value="F:heme binding"/>
    <property type="evidence" value="ECO:0007669"/>
    <property type="project" value="InterPro"/>
</dbReference>
<keyword evidence="4 8" id="KW-0479">Metal-binding</keyword>
<evidence type="ECO:0000256" key="6">
    <source>
        <dbReference type="ARBA" id="ARBA00023004"/>
    </source>
</evidence>
<feature type="non-terminal residue" evidence="10">
    <location>
        <position position="541"/>
    </location>
</feature>
<dbReference type="Proteomes" id="UP001150904">
    <property type="component" value="Unassembled WGS sequence"/>
</dbReference>
<feature type="binding site" description="axial binding residue" evidence="8">
    <location>
        <position position="487"/>
    </location>
    <ligand>
        <name>heme</name>
        <dbReference type="ChEBI" id="CHEBI:30413"/>
    </ligand>
    <ligandPart>
        <name>Fe</name>
        <dbReference type="ChEBI" id="CHEBI:18248"/>
    </ligandPart>
</feature>
<dbReference type="Gene3D" id="1.10.630.10">
    <property type="entry name" value="Cytochrome P450"/>
    <property type="match status" value="1"/>
</dbReference>
<evidence type="ECO:0000256" key="5">
    <source>
        <dbReference type="ARBA" id="ARBA00023002"/>
    </source>
</evidence>
<dbReference type="InterPro" id="IPR001128">
    <property type="entry name" value="Cyt_P450"/>
</dbReference>
<sequence>SIMAIISDSVAFLIQHAPSIFLLVVVAHFTRNYFTPGASSVPGPFLAKISNLWRFFDVANGHAEVTLQKLHQKHGDYVRLGPNVVSVRDLDALKIIYGINKGYNKTDFYRVQQQLAQGRPTPTLFTTTDEDFHASIKRPISAAYSMSTLTEFEPFVDTTIHTLFRRLDEFVAEKKVCDIAAWLQYCMMSPGMNCGVNAKPSSDAFDVIGELTFSKPLGFLENGGDVDGIITALEHMLDYSGKVGQMPWLDYVFIKNPLRQLVQGGSTGAVARFARARLDERLQQTRSESKNTDTPATPSHKDFLARFLDAKQEHPKIVSDNQVFSYTISNMNAGSDTTAISLRAILYYSLKSPRVMSKLHQELRTAYQENRITIPVSWKQSQEELPYLDAVIKEALRLHPAVGLLLERIIPAGGLQLPNGGPFLPAGTIVGANPWIIHRHSLFGKDVDSFVPERWLQADEESDSEFQARKQQMLRATFTFGAGPRTCIGKNISLLEIYKLIPSLMLTYKIELECPEKEWETVNAWFVRQKNMDVNLTRSDI</sequence>
<dbReference type="RefSeq" id="XP_058310133.1">
    <property type="nucleotide sequence ID" value="XM_058450671.1"/>
</dbReference>
<evidence type="ECO:0000256" key="9">
    <source>
        <dbReference type="RuleBase" id="RU000461"/>
    </source>
</evidence>